<reference evidence="1 2" key="1">
    <citation type="submission" date="2014-04" db="EMBL/GenBank/DDBJ databases">
        <authorList>
            <consortium name="DOE Joint Genome Institute"/>
            <person name="Kuo A."/>
            <person name="Kohler A."/>
            <person name="Costa M.D."/>
            <person name="Nagy L.G."/>
            <person name="Floudas D."/>
            <person name="Copeland A."/>
            <person name="Barry K.W."/>
            <person name="Cichocki N."/>
            <person name="Veneault-Fourrey C."/>
            <person name="LaButti K."/>
            <person name="Lindquist E.A."/>
            <person name="Lipzen A."/>
            <person name="Lundell T."/>
            <person name="Morin E."/>
            <person name="Murat C."/>
            <person name="Sun H."/>
            <person name="Tunlid A."/>
            <person name="Henrissat B."/>
            <person name="Grigoriev I.V."/>
            <person name="Hibbett D.S."/>
            <person name="Martin F."/>
            <person name="Nordberg H.P."/>
            <person name="Cantor M.N."/>
            <person name="Hua S.X."/>
        </authorList>
    </citation>
    <scope>NUCLEOTIDE SEQUENCE [LARGE SCALE GENOMIC DNA]</scope>
    <source>
        <strain evidence="1 2">441</strain>
    </source>
</reference>
<gene>
    <name evidence="1" type="ORF">PISMIDRAFT_681006</name>
</gene>
<dbReference type="EMBL" id="KN833746">
    <property type="protein sequence ID" value="KIK21885.1"/>
    <property type="molecule type" value="Genomic_DNA"/>
</dbReference>
<dbReference type="Proteomes" id="UP000054018">
    <property type="component" value="Unassembled WGS sequence"/>
</dbReference>
<dbReference type="AlphaFoldDB" id="A0A0C9YAX1"/>
<name>A0A0C9YAX1_9AGAM</name>
<evidence type="ECO:0000313" key="1">
    <source>
        <dbReference type="EMBL" id="KIK21885.1"/>
    </source>
</evidence>
<reference evidence="2" key="2">
    <citation type="submission" date="2015-01" db="EMBL/GenBank/DDBJ databases">
        <title>Evolutionary Origins and Diversification of the Mycorrhizal Mutualists.</title>
        <authorList>
            <consortium name="DOE Joint Genome Institute"/>
            <consortium name="Mycorrhizal Genomics Consortium"/>
            <person name="Kohler A."/>
            <person name="Kuo A."/>
            <person name="Nagy L.G."/>
            <person name="Floudas D."/>
            <person name="Copeland A."/>
            <person name="Barry K.W."/>
            <person name="Cichocki N."/>
            <person name="Veneault-Fourrey C."/>
            <person name="LaButti K."/>
            <person name="Lindquist E.A."/>
            <person name="Lipzen A."/>
            <person name="Lundell T."/>
            <person name="Morin E."/>
            <person name="Murat C."/>
            <person name="Riley R."/>
            <person name="Ohm R."/>
            <person name="Sun H."/>
            <person name="Tunlid A."/>
            <person name="Henrissat B."/>
            <person name="Grigoriev I.V."/>
            <person name="Hibbett D.S."/>
            <person name="Martin F."/>
        </authorList>
    </citation>
    <scope>NUCLEOTIDE SEQUENCE [LARGE SCALE GENOMIC DNA]</scope>
    <source>
        <strain evidence="2">441</strain>
    </source>
</reference>
<proteinExistence type="predicted"/>
<sequence length="78" mass="8720">MYCADEMTFCRYKRNEAVEASRERRRVLRYGNEDTTLSVTSPAFPSSLRRKALLFEGAIEGLDGSYDGVSDGEGDSKS</sequence>
<dbReference type="HOGENOM" id="CLU_2622957_0_0_1"/>
<keyword evidence="2" id="KW-1185">Reference proteome</keyword>
<protein>
    <submittedName>
        <fullName evidence="1">Uncharacterized protein</fullName>
    </submittedName>
</protein>
<evidence type="ECO:0000313" key="2">
    <source>
        <dbReference type="Proteomes" id="UP000054018"/>
    </source>
</evidence>
<accession>A0A0C9YAX1</accession>
<organism evidence="1 2">
    <name type="scientific">Pisolithus microcarpus 441</name>
    <dbReference type="NCBI Taxonomy" id="765257"/>
    <lineage>
        <taxon>Eukaryota</taxon>
        <taxon>Fungi</taxon>
        <taxon>Dikarya</taxon>
        <taxon>Basidiomycota</taxon>
        <taxon>Agaricomycotina</taxon>
        <taxon>Agaricomycetes</taxon>
        <taxon>Agaricomycetidae</taxon>
        <taxon>Boletales</taxon>
        <taxon>Sclerodermatineae</taxon>
        <taxon>Pisolithaceae</taxon>
        <taxon>Pisolithus</taxon>
    </lineage>
</organism>